<dbReference type="InterPro" id="IPR023393">
    <property type="entry name" value="START-like_dom_sf"/>
</dbReference>
<evidence type="ECO:0000259" key="4">
    <source>
        <dbReference type="Pfam" id="PF00407"/>
    </source>
</evidence>
<feature type="domain" description="Bet v I/Major latex protein" evidence="4">
    <location>
        <begin position="1"/>
        <end position="154"/>
    </location>
</feature>
<dbReference type="InterPro" id="IPR000916">
    <property type="entry name" value="Bet_v_I/MLP"/>
</dbReference>
<gene>
    <name evidence="5" type="ORF">SAY87_030480</name>
</gene>
<dbReference type="PANTHER" id="PTHR31213:SF157">
    <property type="entry name" value="MAJOR ALLERGEN MAL D 1-LIKE"/>
    <property type="match status" value="1"/>
</dbReference>
<dbReference type="GO" id="GO:0005737">
    <property type="term" value="C:cytoplasm"/>
    <property type="evidence" value="ECO:0007669"/>
    <property type="project" value="TreeGrafter"/>
</dbReference>
<keyword evidence="2" id="KW-0611">Plant defense</keyword>
<evidence type="ECO:0000256" key="1">
    <source>
        <dbReference type="ARBA" id="ARBA00009744"/>
    </source>
</evidence>
<keyword evidence="3" id="KW-0568">Pathogenesis-related protein</keyword>
<dbReference type="GO" id="GO:0010427">
    <property type="term" value="F:abscisic acid binding"/>
    <property type="evidence" value="ECO:0007669"/>
    <property type="project" value="InterPro"/>
</dbReference>
<organism evidence="5 6">
    <name type="scientific">Trapa incisa</name>
    <dbReference type="NCBI Taxonomy" id="236973"/>
    <lineage>
        <taxon>Eukaryota</taxon>
        <taxon>Viridiplantae</taxon>
        <taxon>Streptophyta</taxon>
        <taxon>Embryophyta</taxon>
        <taxon>Tracheophyta</taxon>
        <taxon>Spermatophyta</taxon>
        <taxon>Magnoliopsida</taxon>
        <taxon>eudicotyledons</taxon>
        <taxon>Gunneridae</taxon>
        <taxon>Pentapetalae</taxon>
        <taxon>rosids</taxon>
        <taxon>malvids</taxon>
        <taxon>Myrtales</taxon>
        <taxon>Lythraceae</taxon>
        <taxon>Trapa</taxon>
    </lineage>
</organism>
<dbReference type="GO" id="GO:0004864">
    <property type="term" value="F:protein phosphatase inhibitor activity"/>
    <property type="evidence" value="ECO:0007669"/>
    <property type="project" value="InterPro"/>
</dbReference>
<reference evidence="5 6" key="1">
    <citation type="journal article" date="2023" name="Hortic Res">
        <title>Pangenome of water caltrop reveals structural variations and asymmetric subgenome divergence after allopolyploidization.</title>
        <authorList>
            <person name="Zhang X."/>
            <person name="Chen Y."/>
            <person name="Wang L."/>
            <person name="Yuan Y."/>
            <person name="Fang M."/>
            <person name="Shi L."/>
            <person name="Lu R."/>
            <person name="Comes H.P."/>
            <person name="Ma Y."/>
            <person name="Chen Y."/>
            <person name="Huang G."/>
            <person name="Zhou Y."/>
            <person name="Zheng Z."/>
            <person name="Qiu Y."/>
        </authorList>
    </citation>
    <scope>NUCLEOTIDE SEQUENCE [LARGE SCALE GENOMIC DNA]</scope>
    <source>
        <tissue evidence="5">Roots</tissue>
    </source>
</reference>
<dbReference type="PANTHER" id="PTHR31213">
    <property type="entry name" value="OS08G0374000 PROTEIN-RELATED"/>
    <property type="match status" value="1"/>
</dbReference>
<dbReference type="GO" id="GO:0009738">
    <property type="term" value="P:abscisic acid-activated signaling pathway"/>
    <property type="evidence" value="ECO:0007669"/>
    <property type="project" value="InterPro"/>
</dbReference>
<dbReference type="Gene3D" id="3.30.530.20">
    <property type="match status" value="1"/>
</dbReference>
<evidence type="ECO:0000256" key="2">
    <source>
        <dbReference type="ARBA" id="ARBA00022821"/>
    </source>
</evidence>
<keyword evidence="6" id="KW-1185">Reference proteome</keyword>
<proteinExistence type="inferred from homology"/>
<dbReference type="GO" id="GO:0005634">
    <property type="term" value="C:nucleus"/>
    <property type="evidence" value="ECO:0007669"/>
    <property type="project" value="TreeGrafter"/>
</dbReference>
<evidence type="ECO:0000256" key="3">
    <source>
        <dbReference type="ARBA" id="ARBA00023265"/>
    </source>
</evidence>
<protein>
    <recommendedName>
        <fullName evidence="4">Bet v I/Major latex protein domain-containing protein</fullName>
    </recommendedName>
</protein>
<comment type="caution">
    <text evidence="5">The sequence shown here is derived from an EMBL/GenBank/DDBJ whole genome shotgun (WGS) entry which is preliminary data.</text>
</comment>
<accession>A0AAN7KIQ2</accession>
<dbReference type="InterPro" id="IPR050279">
    <property type="entry name" value="Plant_def-hormone_signal"/>
</dbReference>
<dbReference type="AlphaFoldDB" id="A0AAN7KIQ2"/>
<dbReference type="GO" id="GO:0006952">
    <property type="term" value="P:defense response"/>
    <property type="evidence" value="ECO:0007669"/>
    <property type="project" value="UniProtKB-KW"/>
</dbReference>
<sequence>MGITSYVHESKTVVAQEKMFKALIIDSHNLIPKIAPQGIKNIFFIEGDGSVGSIKQTNFADGGHLKWMKHRIDAIDSEKLYCKYTLIESEPSFEKVERVVYEVKFEASAEGGCVCKMSSEYHCKEDVELEEEEIKKGKDKALGLFKVVEEHLIANPNY</sequence>
<dbReference type="Proteomes" id="UP001345219">
    <property type="component" value="Chromosome 24"/>
</dbReference>
<dbReference type="SUPFAM" id="SSF55961">
    <property type="entry name" value="Bet v1-like"/>
    <property type="match status" value="1"/>
</dbReference>
<dbReference type="Pfam" id="PF00407">
    <property type="entry name" value="Bet_v_1"/>
    <property type="match status" value="1"/>
</dbReference>
<evidence type="ECO:0000313" key="6">
    <source>
        <dbReference type="Proteomes" id="UP001345219"/>
    </source>
</evidence>
<name>A0AAN7KIQ2_9MYRT</name>
<dbReference type="FunFam" id="3.30.530.20:FF:000007">
    <property type="entry name" value="Major pollen allergen Bet v 1-A"/>
    <property type="match status" value="1"/>
</dbReference>
<dbReference type="PRINTS" id="PR00634">
    <property type="entry name" value="BETALLERGEN"/>
</dbReference>
<dbReference type="EMBL" id="JAXIOK010000005">
    <property type="protein sequence ID" value="KAK4769948.1"/>
    <property type="molecule type" value="Genomic_DNA"/>
</dbReference>
<comment type="similarity">
    <text evidence="1">Belongs to the BetVI family.</text>
</comment>
<dbReference type="GO" id="GO:0038023">
    <property type="term" value="F:signaling receptor activity"/>
    <property type="evidence" value="ECO:0007669"/>
    <property type="project" value="InterPro"/>
</dbReference>
<dbReference type="InterPro" id="IPR024949">
    <property type="entry name" value="Bet_v_I_allergen"/>
</dbReference>
<dbReference type="CDD" id="cd07816">
    <property type="entry name" value="Bet_v1-like"/>
    <property type="match status" value="1"/>
</dbReference>
<evidence type="ECO:0000313" key="5">
    <source>
        <dbReference type="EMBL" id="KAK4769948.1"/>
    </source>
</evidence>